<gene>
    <name evidence="2" type="ORF">ACFQGB_18770</name>
</gene>
<evidence type="ECO:0000259" key="1">
    <source>
        <dbReference type="Pfam" id="PF26450"/>
    </source>
</evidence>
<dbReference type="RefSeq" id="WP_336351855.1">
    <property type="nucleotide sequence ID" value="NZ_JAZAQL010000004.1"/>
</dbReference>
<keyword evidence="3" id="KW-1185">Reference proteome</keyword>
<name>A0ABD5VPW9_9EURY</name>
<comment type="caution">
    <text evidence="2">The sequence shown here is derived from an EMBL/GenBank/DDBJ whole genome shotgun (WGS) entry which is preliminary data.</text>
</comment>
<evidence type="ECO:0000313" key="2">
    <source>
        <dbReference type="EMBL" id="MFC6954916.1"/>
    </source>
</evidence>
<reference evidence="2 3" key="1">
    <citation type="journal article" date="2019" name="Int. J. Syst. Evol. Microbiol.">
        <title>The Global Catalogue of Microorganisms (GCM) 10K type strain sequencing project: providing services to taxonomists for standard genome sequencing and annotation.</title>
        <authorList>
            <consortium name="The Broad Institute Genomics Platform"/>
            <consortium name="The Broad Institute Genome Sequencing Center for Infectious Disease"/>
            <person name="Wu L."/>
            <person name="Ma J."/>
        </authorList>
    </citation>
    <scope>NUCLEOTIDE SEQUENCE [LARGE SCALE GENOMIC DNA]</scope>
    <source>
        <strain evidence="2 3">GX26</strain>
    </source>
</reference>
<proteinExistence type="predicted"/>
<protein>
    <recommendedName>
        <fullName evidence="1">DUF8129 domain-containing protein</fullName>
    </recommendedName>
</protein>
<organism evidence="2 3">
    <name type="scientific">Halorubellus litoreus</name>
    <dbReference type="NCBI Taxonomy" id="755308"/>
    <lineage>
        <taxon>Archaea</taxon>
        <taxon>Methanobacteriati</taxon>
        <taxon>Methanobacteriota</taxon>
        <taxon>Stenosarchaea group</taxon>
        <taxon>Halobacteria</taxon>
        <taxon>Halobacteriales</taxon>
        <taxon>Halorubellaceae</taxon>
        <taxon>Halorubellus</taxon>
    </lineage>
</organism>
<dbReference type="EMBL" id="JBHSXN010000004">
    <property type="protein sequence ID" value="MFC6954916.1"/>
    <property type="molecule type" value="Genomic_DNA"/>
</dbReference>
<dbReference type="AlphaFoldDB" id="A0ABD5VPW9"/>
<dbReference type="Pfam" id="PF26450">
    <property type="entry name" value="DUF8129"/>
    <property type="match status" value="1"/>
</dbReference>
<dbReference type="Proteomes" id="UP001596395">
    <property type="component" value="Unassembled WGS sequence"/>
</dbReference>
<evidence type="ECO:0000313" key="3">
    <source>
        <dbReference type="Proteomes" id="UP001596395"/>
    </source>
</evidence>
<dbReference type="InterPro" id="IPR058442">
    <property type="entry name" value="DUF8129"/>
</dbReference>
<feature type="domain" description="DUF8129" evidence="1">
    <location>
        <begin position="22"/>
        <end position="75"/>
    </location>
</feature>
<accession>A0ABD5VPW9</accession>
<sequence>MAATTDRTTPGQPVAVFDALPPETLVQTANTDLIRAAVELLDSVDDVKRVVAAENQHRARPGVLRLCQERARQLRHSSSPD</sequence>